<evidence type="ECO:0000313" key="1">
    <source>
        <dbReference type="Proteomes" id="UP000036681"/>
    </source>
</evidence>
<protein>
    <submittedName>
        <fullName evidence="2">Mobile element protein</fullName>
    </submittedName>
</protein>
<evidence type="ECO:0000313" key="2">
    <source>
        <dbReference type="WBParaSite" id="ALUE_0000214201-mRNA-1"/>
    </source>
</evidence>
<sequence>MCLTILQYDNWKTGTTIEKAYRKLPYKQLDRPPFAG</sequence>
<keyword evidence="1" id="KW-1185">Reference proteome</keyword>
<dbReference type="AlphaFoldDB" id="A0A0M3HKU7"/>
<name>A0A0M3HKU7_ASCLU</name>
<dbReference type="Proteomes" id="UP000036681">
    <property type="component" value="Unplaced"/>
</dbReference>
<proteinExistence type="predicted"/>
<reference evidence="2" key="1">
    <citation type="submission" date="2017-02" db="UniProtKB">
        <authorList>
            <consortium name="WormBaseParasite"/>
        </authorList>
    </citation>
    <scope>IDENTIFICATION</scope>
</reference>
<organism evidence="1 2">
    <name type="scientific">Ascaris lumbricoides</name>
    <name type="common">Giant roundworm</name>
    <dbReference type="NCBI Taxonomy" id="6252"/>
    <lineage>
        <taxon>Eukaryota</taxon>
        <taxon>Metazoa</taxon>
        <taxon>Ecdysozoa</taxon>
        <taxon>Nematoda</taxon>
        <taxon>Chromadorea</taxon>
        <taxon>Rhabditida</taxon>
        <taxon>Spirurina</taxon>
        <taxon>Ascaridomorpha</taxon>
        <taxon>Ascaridoidea</taxon>
        <taxon>Ascarididae</taxon>
        <taxon>Ascaris</taxon>
    </lineage>
</organism>
<dbReference type="WBParaSite" id="ALUE_0000214201-mRNA-1">
    <property type="protein sequence ID" value="ALUE_0000214201-mRNA-1"/>
    <property type="gene ID" value="ALUE_0000214201"/>
</dbReference>
<accession>A0A0M3HKU7</accession>